<evidence type="ECO:0000313" key="4">
    <source>
        <dbReference type="EMBL" id="EFN51012.1"/>
    </source>
</evidence>
<dbReference type="GO" id="GO:0005543">
    <property type="term" value="F:phospholipid binding"/>
    <property type="evidence" value="ECO:0007669"/>
    <property type="project" value="TreeGrafter"/>
</dbReference>
<dbReference type="GO" id="GO:0005768">
    <property type="term" value="C:endosome"/>
    <property type="evidence" value="ECO:0007669"/>
    <property type="project" value="TreeGrafter"/>
</dbReference>
<dbReference type="CDD" id="cd03571">
    <property type="entry name" value="ENTH"/>
    <property type="match status" value="1"/>
</dbReference>
<dbReference type="PROSITE" id="PS50942">
    <property type="entry name" value="ENTH"/>
    <property type="match status" value="1"/>
</dbReference>
<dbReference type="AlphaFoldDB" id="E1ZT39"/>
<dbReference type="PANTHER" id="PTHR12276">
    <property type="entry name" value="EPSIN/ENT-RELATED"/>
    <property type="match status" value="1"/>
</dbReference>
<organism evidence="5">
    <name type="scientific">Chlorella variabilis</name>
    <name type="common">Green alga</name>
    <dbReference type="NCBI Taxonomy" id="554065"/>
    <lineage>
        <taxon>Eukaryota</taxon>
        <taxon>Viridiplantae</taxon>
        <taxon>Chlorophyta</taxon>
        <taxon>core chlorophytes</taxon>
        <taxon>Trebouxiophyceae</taxon>
        <taxon>Chlorellales</taxon>
        <taxon>Chlorellaceae</taxon>
        <taxon>Chlorella clade</taxon>
        <taxon>Chlorella</taxon>
    </lineage>
</organism>
<reference evidence="4 5" key="1">
    <citation type="journal article" date="2010" name="Plant Cell">
        <title>The Chlorella variabilis NC64A genome reveals adaptation to photosymbiosis, coevolution with viruses, and cryptic sex.</title>
        <authorList>
            <person name="Blanc G."/>
            <person name="Duncan G."/>
            <person name="Agarkova I."/>
            <person name="Borodovsky M."/>
            <person name="Gurnon J."/>
            <person name="Kuo A."/>
            <person name="Lindquist E."/>
            <person name="Lucas S."/>
            <person name="Pangilinan J."/>
            <person name="Polle J."/>
            <person name="Salamov A."/>
            <person name="Terry A."/>
            <person name="Yamada T."/>
            <person name="Dunigan D.D."/>
            <person name="Grigoriev I.V."/>
            <person name="Claverie J.M."/>
            <person name="Van Etten J.L."/>
        </authorList>
    </citation>
    <scope>NUCLEOTIDE SEQUENCE [LARGE SCALE GENOMIC DNA]</scope>
    <source>
        <strain evidence="4 5">NC64A</strain>
    </source>
</reference>
<dbReference type="KEGG" id="cvr:CHLNCDRAFT_13992"/>
<dbReference type="Pfam" id="PF01417">
    <property type="entry name" value="ENTH"/>
    <property type="match status" value="1"/>
</dbReference>
<name>E1ZT39_CHLVA</name>
<dbReference type="InterPro" id="IPR013809">
    <property type="entry name" value="ENTH"/>
</dbReference>
<dbReference type="GO" id="GO:0006897">
    <property type="term" value="P:endocytosis"/>
    <property type="evidence" value="ECO:0007669"/>
    <property type="project" value="TreeGrafter"/>
</dbReference>
<dbReference type="GeneID" id="17350460"/>
<dbReference type="PANTHER" id="PTHR12276:SF45">
    <property type="entry name" value="CLATHRIN INTERACTOR 1"/>
    <property type="match status" value="1"/>
</dbReference>
<dbReference type="eggNOG" id="KOG2056">
    <property type="taxonomic scope" value="Eukaryota"/>
</dbReference>
<dbReference type="SMART" id="SM00273">
    <property type="entry name" value="ENTH"/>
    <property type="match status" value="1"/>
</dbReference>
<dbReference type="STRING" id="554065.E1ZT39"/>
<dbReference type="InParanoid" id="E1ZT39"/>
<dbReference type="OrthoDB" id="4033880at2759"/>
<evidence type="ECO:0000259" key="3">
    <source>
        <dbReference type="PROSITE" id="PS50942"/>
    </source>
</evidence>
<dbReference type="GO" id="GO:0030276">
    <property type="term" value="F:clathrin binding"/>
    <property type="evidence" value="ECO:0007669"/>
    <property type="project" value="TreeGrafter"/>
</dbReference>
<dbReference type="EMBL" id="GL433869">
    <property type="protein sequence ID" value="EFN51012.1"/>
    <property type="molecule type" value="Genomic_DNA"/>
</dbReference>
<dbReference type="GO" id="GO:0005886">
    <property type="term" value="C:plasma membrane"/>
    <property type="evidence" value="ECO:0007669"/>
    <property type="project" value="TreeGrafter"/>
</dbReference>
<gene>
    <name evidence="4" type="ORF">CHLNCDRAFT_13992</name>
</gene>
<sequence length="133" mass="14920">LLRNKTKLELSVLGATSEVPWGPTGAAMAGKFCGIAEASYDAEKFRQAWGVILQRFECEPPQWRRVYKALLLTEHLLKNSGQHVVQTILDASGVIEGLKQFKYLDEMNKDHGINVSNRAKELSLLLADPDRIR</sequence>
<comment type="subcellular location">
    <subcellularLocation>
        <location evidence="1">Cytoplasmic vesicle</location>
        <location evidence="1">Clathrin-coated vesicle</location>
    </subcellularLocation>
</comment>
<dbReference type="SUPFAM" id="SSF48464">
    <property type="entry name" value="ENTH/VHS domain"/>
    <property type="match status" value="1"/>
</dbReference>
<dbReference type="InterPro" id="IPR008942">
    <property type="entry name" value="ENTH_VHS"/>
</dbReference>
<dbReference type="Proteomes" id="UP000008141">
    <property type="component" value="Unassembled WGS sequence"/>
</dbReference>
<feature type="non-terminal residue" evidence="4">
    <location>
        <position position="1"/>
    </location>
</feature>
<evidence type="ECO:0000256" key="2">
    <source>
        <dbReference type="ARBA" id="ARBA00023329"/>
    </source>
</evidence>
<feature type="domain" description="ENTH" evidence="3">
    <location>
        <begin position="1"/>
        <end position="133"/>
    </location>
</feature>
<keyword evidence="5" id="KW-1185">Reference proteome</keyword>
<protein>
    <recommendedName>
        <fullName evidence="3">ENTH domain-containing protein</fullName>
    </recommendedName>
</protein>
<keyword evidence="2" id="KW-0968">Cytoplasmic vesicle</keyword>
<dbReference type="GO" id="GO:0030125">
    <property type="term" value="C:clathrin vesicle coat"/>
    <property type="evidence" value="ECO:0007669"/>
    <property type="project" value="TreeGrafter"/>
</dbReference>
<evidence type="ECO:0000256" key="1">
    <source>
        <dbReference type="ARBA" id="ARBA00004132"/>
    </source>
</evidence>
<evidence type="ECO:0000313" key="5">
    <source>
        <dbReference type="Proteomes" id="UP000008141"/>
    </source>
</evidence>
<dbReference type="Gene3D" id="1.25.40.90">
    <property type="match status" value="1"/>
</dbReference>
<accession>E1ZT39</accession>
<dbReference type="OMA" id="LMSNIAD"/>
<feature type="non-terminal residue" evidence="4">
    <location>
        <position position="133"/>
    </location>
</feature>
<dbReference type="RefSeq" id="XP_005843114.1">
    <property type="nucleotide sequence ID" value="XM_005843052.1"/>
</dbReference>
<proteinExistence type="predicted"/>